<dbReference type="SMART" id="SM00388">
    <property type="entry name" value="HisKA"/>
    <property type="match status" value="1"/>
</dbReference>
<feature type="compositionally biased region" description="Basic and acidic residues" evidence="16">
    <location>
        <begin position="1130"/>
        <end position="1140"/>
    </location>
</feature>
<dbReference type="PROSITE" id="PS50110">
    <property type="entry name" value="RESPONSE_REGULATORY"/>
    <property type="match status" value="1"/>
</dbReference>
<dbReference type="SMART" id="SM00448">
    <property type="entry name" value="REC"/>
    <property type="match status" value="1"/>
</dbReference>
<feature type="compositionally biased region" description="Basic residues" evidence="16">
    <location>
        <begin position="750"/>
        <end position="760"/>
    </location>
</feature>
<evidence type="ECO:0000256" key="4">
    <source>
        <dbReference type="ARBA" id="ARBA00022553"/>
    </source>
</evidence>
<dbReference type="InterPro" id="IPR003594">
    <property type="entry name" value="HATPase_dom"/>
</dbReference>
<keyword evidence="10 17" id="KW-1133">Transmembrane helix</keyword>
<dbReference type="GO" id="GO:0005524">
    <property type="term" value="F:ATP binding"/>
    <property type="evidence" value="ECO:0007669"/>
    <property type="project" value="UniProtKB-KW"/>
</dbReference>
<dbReference type="GO" id="GO:0005886">
    <property type="term" value="C:plasma membrane"/>
    <property type="evidence" value="ECO:0007669"/>
    <property type="project" value="UniProtKB-ARBA"/>
</dbReference>
<evidence type="ECO:0000256" key="3">
    <source>
        <dbReference type="ARBA" id="ARBA00012438"/>
    </source>
</evidence>
<keyword evidence="21" id="KW-1185">Reference proteome</keyword>
<keyword evidence="6 17" id="KW-0812">Transmembrane</keyword>
<dbReference type="AlphaFoldDB" id="A0AA43TWA2"/>
<dbReference type="Pfam" id="PF00512">
    <property type="entry name" value="HisKA"/>
    <property type="match status" value="1"/>
</dbReference>
<feature type="region of interest" description="Disordered" evidence="16">
    <location>
        <begin position="902"/>
        <end position="958"/>
    </location>
</feature>
<dbReference type="CDD" id="cd16922">
    <property type="entry name" value="HATPase_EvgS-ArcB-TorS-like"/>
    <property type="match status" value="1"/>
</dbReference>
<name>A0AA43TWA2_9LECA</name>
<dbReference type="FunFam" id="1.10.287.130:FF:000004">
    <property type="entry name" value="Ethylene receptor 1"/>
    <property type="match status" value="1"/>
</dbReference>
<keyword evidence="7" id="KW-0547">Nucleotide-binding</keyword>
<dbReference type="InterPro" id="IPR050956">
    <property type="entry name" value="2C_system_His_kinase"/>
</dbReference>
<dbReference type="SMART" id="SM00387">
    <property type="entry name" value="HATPase_c"/>
    <property type="match status" value="1"/>
</dbReference>
<keyword evidence="15" id="KW-0175">Coiled coil</keyword>
<organism evidence="20 21">
    <name type="scientific">Ramalina farinacea</name>
    <dbReference type="NCBI Taxonomy" id="258253"/>
    <lineage>
        <taxon>Eukaryota</taxon>
        <taxon>Fungi</taxon>
        <taxon>Dikarya</taxon>
        <taxon>Ascomycota</taxon>
        <taxon>Pezizomycotina</taxon>
        <taxon>Lecanoromycetes</taxon>
        <taxon>OSLEUM clade</taxon>
        <taxon>Lecanoromycetidae</taxon>
        <taxon>Lecanorales</taxon>
        <taxon>Lecanorineae</taxon>
        <taxon>Ramalinaceae</taxon>
        <taxon>Ramalina</taxon>
    </lineage>
</organism>
<keyword evidence="9" id="KW-0067">ATP-binding</keyword>
<feature type="modified residue" description="4-aspartylphosphate" evidence="14">
    <location>
        <position position="1056"/>
    </location>
</feature>
<evidence type="ECO:0000256" key="8">
    <source>
        <dbReference type="ARBA" id="ARBA00022777"/>
    </source>
</evidence>
<dbReference type="SUPFAM" id="SSF55874">
    <property type="entry name" value="ATPase domain of HSP90 chaperone/DNA topoisomerase II/histidine kinase"/>
    <property type="match status" value="1"/>
</dbReference>
<feature type="domain" description="Histidine kinase" evidence="18">
    <location>
        <begin position="566"/>
        <end position="899"/>
    </location>
</feature>
<feature type="coiled-coil region" evidence="15">
    <location>
        <begin position="525"/>
        <end position="552"/>
    </location>
</feature>
<evidence type="ECO:0000313" key="21">
    <source>
        <dbReference type="Proteomes" id="UP001161017"/>
    </source>
</evidence>
<evidence type="ECO:0000256" key="14">
    <source>
        <dbReference type="PROSITE-ProRule" id="PRU00169"/>
    </source>
</evidence>
<protein>
    <recommendedName>
        <fullName evidence="3">histidine kinase</fullName>
        <ecNumber evidence="3">2.7.13.3</ecNumber>
    </recommendedName>
</protein>
<proteinExistence type="predicted"/>
<dbReference type="GO" id="GO:0000155">
    <property type="term" value="F:phosphorelay sensor kinase activity"/>
    <property type="evidence" value="ECO:0007669"/>
    <property type="project" value="InterPro"/>
</dbReference>
<keyword evidence="4 14" id="KW-0597">Phosphoprotein</keyword>
<evidence type="ECO:0000256" key="11">
    <source>
        <dbReference type="ARBA" id="ARBA00023012"/>
    </source>
</evidence>
<evidence type="ECO:0000256" key="7">
    <source>
        <dbReference type="ARBA" id="ARBA00022741"/>
    </source>
</evidence>
<evidence type="ECO:0000256" key="16">
    <source>
        <dbReference type="SAM" id="MobiDB-lite"/>
    </source>
</evidence>
<dbReference type="SUPFAM" id="SSF52172">
    <property type="entry name" value="CheY-like"/>
    <property type="match status" value="1"/>
</dbReference>
<evidence type="ECO:0000313" key="20">
    <source>
        <dbReference type="EMBL" id="MDI1490278.1"/>
    </source>
</evidence>
<dbReference type="InterPro" id="IPR001789">
    <property type="entry name" value="Sig_transdc_resp-reg_receiver"/>
</dbReference>
<evidence type="ECO:0000256" key="1">
    <source>
        <dbReference type="ARBA" id="ARBA00000085"/>
    </source>
</evidence>
<dbReference type="FunFam" id="3.40.50.2300:FF:000289">
    <property type="entry name" value="Osmosensing histidine protein kinase SLN1"/>
    <property type="match status" value="1"/>
</dbReference>
<dbReference type="EMBL" id="JAPUFD010000011">
    <property type="protein sequence ID" value="MDI1490278.1"/>
    <property type="molecule type" value="Genomic_DNA"/>
</dbReference>
<sequence>MRIGIREQLGLLVLFTTLIALAVVAIATWITNYNFVIGIRSSSLSLTALLYAEQLNSNLFLLLSSVQAISTRLALQSALQRYNQGNNTDANWVRATSDLQSALGVGAASALLLQAQVISKNATGSGGPFGLLNATGQDIPHTIPLSFTGPDGTPVYLGDNGTGYPANLYPKLQFSSTVLNSTFNESHAYFDGKALASNASILLGPWLLNETFGLMSITVPVINQTSPEDTLGWLTVIAGARLVLQIGEATQGLGTTGQLLIVAPSTPDQRLPAALQAENGTTVAKKRIEDQDVAFAIPPMQNTSWSNRHPARSFGTSNPPFQIQTYPAVLAAYSSPESGPDLAGSMIKTRNEEGRQVSAGYARTMSTLADWVLVVEQSHGEVTAPIGHLRDVLLACVFGTAGVVLLCLFPLAHFSVRPIRRLRAATLKTVEPERFSSDDGSFRSLSSQEDEGHDADDDDNLTTLARKEGFLGRMASWRTKQKTRARIRKHGERSGTFRIPGKVQDGKHVVHDELTDLTRTFNEMSEELTMQYARLEERVRQRTQELEISKKAAEVANESKTLFIANISHELKTPLNGILGMCAVSLQEEDAAKIKRSLGIIYKSGDLLLHLLTDLLTFTKNQMGQQLTLDEKEFRVAEISSQLLSIFDKQASEGQIHLRVDYQGPSEIDECASGVPRAASPTGCGPYGTGRIKDMFLFGDQHRILQVIINLVSNSLKFTPPQGSVDVRIRCLGDAPEREGSRKDSLTSKQSKRQSSKGSKRSVMGRVLSSSSSSAIPMRSGRNGSKYSDTALHINGAEPKSAAFFTGPDSSSSPMPLNARHLLFEFEVEDTGPGIPQSQQQKVFEPFMQGDLGLSKKYGGTGLGLSICSQLASLMRGSIYLESEVGKGSKFTMRIPLAFTKERADSTASSRGDSRPASVNHEALSDGAAFTRRRSSSDLSATSTHTIPPAIATLDPPSQPRLVGLSAPYFASTSPLEEPEKQLAAMERVAAQAAQSGGKVRVLVAEDNKVNQEVVLRMLKQEDIYDVTVAKDGQEAYDFVKESMGSKSFFDLILMDVQMPNLNGIQSTRMIRQMGYSAPIVALTAFSEESNVKECMESGMDFFLPKPIRRPALKQVLKRYCHTIPEASEEPEKVSEKPGEASRMVEPAEQGAVPSSA</sequence>
<evidence type="ECO:0000256" key="10">
    <source>
        <dbReference type="ARBA" id="ARBA00022989"/>
    </source>
</evidence>
<dbReference type="GO" id="GO:0007234">
    <property type="term" value="P:osmosensory signaling via phosphorelay pathway"/>
    <property type="evidence" value="ECO:0007669"/>
    <property type="project" value="UniProtKB-ARBA"/>
</dbReference>
<dbReference type="Gene3D" id="3.30.565.10">
    <property type="entry name" value="Histidine kinase-like ATPase, C-terminal domain"/>
    <property type="match status" value="1"/>
</dbReference>
<evidence type="ECO:0000259" key="19">
    <source>
        <dbReference type="PROSITE" id="PS50110"/>
    </source>
</evidence>
<dbReference type="EC" id="2.7.13.3" evidence="3"/>
<dbReference type="Pfam" id="PF00072">
    <property type="entry name" value="Response_reg"/>
    <property type="match status" value="1"/>
</dbReference>
<keyword evidence="5 20" id="KW-0808">Transferase</keyword>
<reference evidence="20" key="1">
    <citation type="journal article" date="2023" name="Genome Biol. Evol.">
        <title>First Whole Genome Sequence and Flow Cytometry Genome Size Data for the Lichen-Forming Fungus Ramalina farinacea (Ascomycota).</title>
        <authorList>
            <person name="Llewellyn T."/>
            <person name="Mian S."/>
            <person name="Hill R."/>
            <person name="Leitch I.J."/>
            <person name="Gaya E."/>
        </authorList>
    </citation>
    <scope>NUCLEOTIDE SEQUENCE</scope>
    <source>
        <strain evidence="20">LIQ254RAFAR</strain>
    </source>
</reference>
<feature type="compositionally biased region" description="Acidic residues" evidence="16">
    <location>
        <begin position="448"/>
        <end position="460"/>
    </location>
</feature>
<gene>
    <name evidence="20" type="primary">SLN1</name>
    <name evidence="20" type="ORF">OHK93_001478</name>
</gene>
<dbReference type="InterPro" id="IPR011006">
    <property type="entry name" value="CheY-like_superfamily"/>
</dbReference>
<dbReference type="PANTHER" id="PTHR43719">
    <property type="entry name" value="TWO-COMPONENT HISTIDINE KINASE"/>
    <property type="match status" value="1"/>
</dbReference>
<dbReference type="CDD" id="cd17546">
    <property type="entry name" value="REC_hyHK_CKI1_RcsC-like"/>
    <property type="match status" value="1"/>
</dbReference>
<dbReference type="PROSITE" id="PS50109">
    <property type="entry name" value="HIS_KIN"/>
    <property type="match status" value="1"/>
</dbReference>
<keyword evidence="11" id="KW-0902">Two-component regulatory system</keyword>
<dbReference type="SUPFAM" id="SSF47384">
    <property type="entry name" value="Homodimeric domain of signal transducing histidine kinase"/>
    <property type="match status" value="1"/>
</dbReference>
<feature type="region of interest" description="Disordered" evidence="16">
    <location>
        <begin position="736"/>
        <end position="788"/>
    </location>
</feature>
<evidence type="ECO:0000256" key="15">
    <source>
        <dbReference type="SAM" id="Coils"/>
    </source>
</evidence>
<feature type="domain" description="Response regulatory" evidence="19">
    <location>
        <begin position="1001"/>
        <end position="1121"/>
    </location>
</feature>
<comment type="subcellular location">
    <subcellularLocation>
        <location evidence="2">Membrane</location>
    </subcellularLocation>
</comment>
<dbReference type="Gene3D" id="1.10.287.130">
    <property type="match status" value="1"/>
</dbReference>
<evidence type="ECO:0000256" key="12">
    <source>
        <dbReference type="ARBA" id="ARBA00023136"/>
    </source>
</evidence>
<dbReference type="InterPro" id="IPR036097">
    <property type="entry name" value="HisK_dim/P_sf"/>
</dbReference>
<dbReference type="Proteomes" id="UP001161017">
    <property type="component" value="Unassembled WGS sequence"/>
</dbReference>
<evidence type="ECO:0000256" key="2">
    <source>
        <dbReference type="ARBA" id="ARBA00004370"/>
    </source>
</evidence>
<feature type="compositionally biased region" description="Basic and acidic residues" evidence="16">
    <location>
        <begin position="736"/>
        <end position="746"/>
    </location>
</feature>
<keyword evidence="12 17" id="KW-0472">Membrane</keyword>
<feature type="region of interest" description="Disordered" evidence="16">
    <location>
        <begin position="434"/>
        <end position="461"/>
    </location>
</feature>
<feature type="compositionally biased region" description="Polar residues" evidence="16">
    <location>
        <begin position="937"/>
        <end position="946"/>
    </location>
</feature>
<keyword evidence="8 20" id="KW-0418">Kinase</keyword>
<dbReference type="InterPro" id="IPR003661">
    <property type="entry name" value="HisK_dim/P_dom"/>
</dbReference>
<comment type="catalytic activity">
    <reaction evidence="1">
        <text>ATP + protein L-histidine = ADP + protein N-phospho-L-histidine.</text>
        <dbReference type="EC" id="2.7.13.3"/>
    </reaction>
</comment>
<feature type="region of interest" description="Disordered" evidence="16">
    <location>
        <begin position="1127"/>
        <end position="1157"/>
    </location>
</feature>
<evidence type="ECO:0000256" key="9">
    <source>
        <dbReference type="ARBA" id="ARBA00022840"/>
    </source>
</evidence>
<evidence type="ECO:0000256" key="6">
    <source>
        <dbReference type="ARBA" id="ARBA00022692"/>
    </source>
</evidence>
<evidence type="ECO:0000256" key="5">
    <source>
        <dbReference type="ARBA" id="ARBA00022679"/>
    </source>
</evidence>
<dbReference type="InterPro" id="IPR005467">
    <property type="entry name" value="His_kinase_dom"/>
</dbReference>
<dbReference type="CDD" id="cd00082">
    <property type="entry name" value="HisKA"/>
    <property type="match status" value="1"/>
</dbReference>
<keyword evidence="13" id="KW-0325">Glycoprotein</keyword>
<dbReference type="InterPro" id="IPR036890">
    <property type="entry name" value="HATPase_C_sf"/>
</dbReference>
<dbReference type="PRINTS" id="PR00344">
    <property type="entry name" value="BCTRLSENSOR"/>
</dbReference>
<dbReference type="PANTHER" id="PTHR43719:SF34">
    <property type="entry name" value="TWO-COMPONENT SYSTEM PROTEIN B"/>
    <property type="match status" value="1"/>
</dbReference>
<feature type="transmembrane region" description="Helical" evidence="17">
    <location>
        <begin position="12"/>
        <end position="35"/>
    </location>
</feature>
<evidence type="ECO:0000256" key="17">
    <source>
        <dbReference type="SAM" id="Phobius"/>
    </source>
</evidence>
<comment type="caution">
    <text evidence="20">The sequence shown here is derived from an EMBL/GenBank/DDBJ whole genome shotgun (WGS) entry which is preliminary data.</text>
</comment>
<dbReference type="InterPro" id="IPR004358">
    <property type="entry name" value="Sig_transdc_His_kin-like_C"/>
</dbReference>
<dbReference type="Gene3D" id="3.40.50.2300">
    <property type="match status" value="1"/>
</dbReference>
<evidence type="ECO:0000256" key="13">
    <source>
        <dbReference type="ARBA" id="ARBA00023180"/>
    </source>
</evidence>
<evidence type="ECO:0000259" key="18">
    <source>
        <dbReference type="PROSITE" id="PS50109"/>
    </source>
</evidence>
<dbReference type="Pfam" id="PF02518">
    <property type="entry name" value="HATPase_c"/>
    <property type="match status" value="1"/>
</dbReference>
<accession>A0AA43TWA2</accession>